<accession>A0A1Y4LG01</accession>
<dbReference type="GO" id="GO:0000166">
    <property type="term" value="F:nucleotide binding"/>
    <property type="evidence" value="ECO:0007669"/>
    <property type="project" value="UniProtKB-KW"/>
</dbReference>
<feature type="domain" description="HD/PDEase" evidence="7">
    <location>
        <begin position="15"/>
        <end position="142"/>
    </location>
</feature>
<organism evidence="8 9">
    <name type="scientific">Butyricicoccus pullicaecorum</name>
    <dbReference type="NCBI Taxonomy" id="501571"/>
    <lineage>
        <taxon>Bacteria</taxon>
        <taxon>Bacillati</taxon>
        <taxon>Bacillota</taxon>
        <taxon>Clostridia</taxon>
        <taxon>Eubacteriales</taxon>
        <taxon>Butyricicoccaceae</taxon>
        <taxon>Butyricicoccus</taxon>
    </lineage>
</organism>
<evidence type="ECO:0000256" key="6">
    <source>
        <dbReference type="ARBA" id="ARBA00049417"/>
    </source>
</evidence>
<keyword evidence="3" id="KW-0547">Nucleotide-binding</keyword>
<proteinExistence type="predicted"/>
<dbReference type="InterPro" id="IPR006674">
    <property type="entry name" value="HD_domain"/>
</dbReference>
<dbReference type="Gene3D" id="1.10.3210.10">
    <property type="entry name" value="Hypothetical protein af1432"/>
    <property type="match status" value="1"/>
</dbReference>
<evidence type="ECO:0000256" key="4">
    <source>
        <dbReference type="ARBA" id="ARBA00022801"/>
    </source>
</evidence>
<dbReference type="InterPro" id="IPR003607">
    <property type="entry name" value="HD/PDEase_dom"/>
</dbReference>
<dbReference type="PANTHER" id="PTHR35795">
    <property type="entry name" value="SLR1885 PROTEIN"/>
    <property type="match status" value="1"/>
</dbReference>
<sequence length="199" mass="22305">MLCTELERQSILSRLSGYRYTHTLGCERAAKMLAERFGGDVEKAAFAALLHDITKRLSKEEQLYLCDKYGIIPCDIEKIEWKMLHGKTAAAIAQHEYGAPQDIVDAIACHTTGKADMTLLDKIIYLADYIEETRDFDGVEPARELAKTDIDEALLYCFDQSLYDLLSRGKLIHPDTMAARNALIRQGVQRKFGAEGSGV</sequence>
<dbReference type="NCBIfam" id="TIGR00488">
    <property type="entry name" value="bis(5'-nucleosyl)-tetraphosphatase (symmetrical) YqeK"/>
    <property type="match status" value="1"/>
</dbReference>
<dbReference type="NCBIfam" id="TIGR00277">
    <property type="entry name" value="HDIG"/>
    <property type="match status" value="1"/>
</dbReference>
<protein>
    <recommendedName>
        <fullName evidence="1">bis(5'-nucleosyl)-tetraphosphatase (symmetrical)</fullName>
        <ecNumber evidence="1">3.6.1.41</ecNumber>
    </recommendedName>
</protein>
<dbReference type="AlphaFoldDB" id="A0A1Y4LG01"/>
<keyword evidence="4" id="KW-0378">Hydrolase</keyword>
<dbReference type="GO" id="GO:0046872">
    <property type="term" value="F:metal ion binding"/>
    <property type="evidence" value="ECO:0007669"/>
    <property type="project" value="UniProtKB-KW"/>
</dbReference>
<dbReference type="RefSeq" id="WP_016148293.1">
    <property type="nucleotide sequence ID" value="NZ_CABKSA010000002.1"/>
</dbReference>
<dbReference type="InterPro" id="IPR005249">
    <property type="entry name" value="YqeK"/>
</dbReference>
<dbReference type="EMBL" id="NFKK01000001">
    <property type="protein sequence ID" value="OUP54439.1"/>
    <property type="molecule type" value="Genomic_DNA"/>
</dbReference>
<comment type="catalytic activity">
    <reaction evidence="6">
        <text>P(1),P(4)-bis(5'-adenosyl) tetraphosphate + H2O = 2 ADP + 2 H(+)</text>
        <dbReference type="Rhea" id="RHEA:24252"/>
        <dbReference type="ChEBI" id="CHEBI:15377"/>
        <dbReference type="ChEBI" id="CHEBI:15378"/>
        <dbReference type="ChEBI" id="CHEBI:58141"/>
        <dbReference type="ChEBI" id="CHEBI:456216"/>
        <dbReference type="EC" id="3.6.1.41"/>
    </reaction>
</comment>
<dbReference type="EC" id="3.6.1.41" evidence="1"/>
<comment type="caution">
    <text evidence="8">The sequence shown here is derived from an EMBL/GenBank/DDBJ whole genome shotgun (WGS) entry which is preliminary data.</text>
</comment>
<dbReference type="PANTHER" id="PTHR35795:SF1">
    <property type="entry name" value="BIS(5'-NUCLEOSYL)-TETRAPHOSPHATASE, SYMMETRICAL"/>
    <property type="match status" value="1"/>
</dbReference>
<dbReference type="SUPFAM" id="SSF109604">
    <property type="entry name" value="HD-domain/PDEase-like"/>
    <property type="match status" value="1"/>
</dbReference>
<dbReference type="Proteomes" id="UP000195897">
    <property type="component" value="Unassembled WGS sequence"/>
</dbReference>
<evidence type="ECO:0000256" key="5">
    <source>
        <dbReference type="ARBA" id="ARBA00023004"/>
    </source>
</evidence>
<keyword evidence="2" id="KW-0479">Metal-binding</keyword>
<dbReference type="InterPro" id="IPR051094">
    <property type="entry name" value="Diverse_Catalytic_Enzymes"/>
</dbReference>
<name>A0A1Y4LG01_9FIRM</name>
<reference evidence="9" key="1">
    <citation type="submission" date="2017-04" db="EMBL/GenBank/DDBJ databases">
        <title>Function of individual gut microbiota members based on whole genome sequencing of pure cultures obtained from chicken caecum.</title>
        <authorList>
            <person name="Medvecky M."/>
            <person name="Cejkova D."/>
            <person name="Polansky O."/>
            <person name="Karasova D."/>
            <person name="Kubasova T."/>
            <person name="Cizek A."/>
            <person name="Rychlik I."/>
        </authorList>
    </citation>
    <scope>NUCLEOTIDE SEQUENCE [LARGE SCALE GENOMIC DNA]</scope>
    <source>
        <strain evidence="9">An180</strain>
    </source>
</reference>
<dbReference type="InterPro" id="IPR006675">
    <property type="entry name" value="HDIG_dom"/>
</dbReference>
<keyword evidence="5" id="KW-0408">Iron</keyword>
<dbReference type="GO" id="GO:0008803">
    <property type="term" value="F:bis(5'-nucleosyl)-tetraphosphatase (symmetrical) activity"/>
    <property type="evidence" value="ECO:0007669"/>
    <property type="project" value="UniProtKB-EC"/>
</dbReference>
<evidence type="ECO:0000256" key="2">
    <source>
        <dbReference type="ARBA" id="ARBA00022723"/>
    </source>
</evidence>
<dbReference type="SMART" id="SM00471">
    <property type="entry name" value="HDc"/>
    <property type="match status" value="1"/>
</dbReference>
<evidence type="ECO:0000259" key="7">
    <source>
        <dbReference type="SMART" id="SM00471"/>
    </source>
</evidence>
<dbReference type="Pfam" id="PF01966">
    <property type="entry name" value="HD"/>
    <property type="match status" value="1"/>
</dbReference>
<evidence type="ECO:0000313" key="9">
    <source>
        <dbReference type="Proteomes" id="UP000195897"/>
    </source>
</evidence>
<gene>
    <name evidence="8" type="ORF">B5F17_00645</name>
</gene>
<dbReference type="CDD" id="cd00077">
    <property type="entry name" value="HDc"/>
    <property type="match status" value="1"/>
</dbReference>
<evidence type="ECO:0000313" key="8">
    <source>
        <dbReference type="EMBL" id="OUP54439.1"/>
    </source>
</evidence>
<evidence type="ECO:0000256" key="3">
    <source>
        <dbReference type="ARBA" id="ARBA00022741"/>
    </source>
</evidence>
<evidence type="ECO:0000256" key="1">
    <source>
        <dbReference type="ARBA" id="ARBA00012506"/>
    </source>
</evidence>